<dbReference type="SMART" id="SM00267">
    <property type="entry name" value="GGDEF"/>
    <property type="match status" value="1"/>
</dbReference>
<dbReference type="InterPro" id="IPR029787">
    <property type="entry name" value="Nucleotide_cyclase"/>
</dbReference>
<reference evidence="6 7" key="1">
    <citation type="submission" date="2015-11" db="EMBL/GenBank/DDBJ databases">
        <title>Genomic analysis of 38 Legionella species identifies large and diverse effector repertoires.</title>
        <authorList>
            <person name="Burstein D."/>
            <person name="Amaro F."/>
            <person name="Zusman T."/>
            <person name="Lifshitz Z."/>
            <person name="Cohen O."/>
            <person name="Gilbert J.A."/>
            <person name="Pupko T."/>
            <person name="Shuman H.A."/>
            <person name="Segal G."/>
        </authorList>
    </citation>
    <scope>NUCLEOTIDE SEQUENCE [LARGE SCALE GENOMIC DNA]</scope>
    <source>
        <strain evidence="6 7">SC-63-C7</strain>
    </source>
</reference>
<dbReference type="GO" id="GO:1902201">
    <property type="term" value="P:negative regulation of bacterial-type flagellum-dependent cell motility"/>
    <property type="evidence" value="ECO:0007669"/>
    <property type="project" value="TreeGrafter"/>
</dbReference>
<evidence type="ECO:0000256" key="4">
    <source>
        <dbReference type="SAM" id="Phobius"/>
    </source>
</evidence>
<organism evidence="6 7">
    <name type="scientific">Legionella santicrucis</name>
    <dbReference type="NCBI Taxonomy" id="45074"/>
    <lineage>
        <taxon>Bacteria</taxon>
        <taxon>Pseudomonadati</taxon>
        <taxon>Pseudomonadota</taxon>
        <taxon>Gammaproteobacteria</taxon>
        <taxon>Legionellales</taxon>
        <taxon>Legionellaceae</taxon>
        <taxon>Legionella</taxon>
    </lineage>
</organism>
<comment type="caution">
    <text evidence="6">The sequence shown here is derived from an EMBL/GenBank/DDBJ whole genome shotgun (WGS) entry which is preliminary data.</text>
</comment>
<dbReference type="AlphaFoldDB" id="A0A0W0YMK6"/>
<dbReference type="Gene3D" id="3.30.450.40">
    <property type="match status" value="1"/>
</dbReference>
<dbReference type="Pfam" id="PF13492">
    <property type="entry name" value="GAF_3"/>
    <property type="match status" value="1"/>
</dbReference>
<feature type="transmembrane region" description="Helical" evidence="4">
    <location>
        <begin position="114"/>
        <end position="134"/>
    </location>
</feature>
<dbReference type="NCBIfam" id="TIGR00254">
    <property type="entry name" value="GGDEF"/>
    <property type="match status" value="1"/>
</dbReference>
<dbReference type="GO" id="GO:0005886">
    <property type="term" value="C:plasma membrane"/>
    <property type="evidence" value="ECO:0007669"/>
    <property type="project" value="TreeGrafter"/>
</dbReference>
<dbReference type="PATRIC" id="fig|45074.5.peg.2673"/>
<evidence type="ECO:0000313" key="6">
    <source>
        <dbReference type="EMBL" id="KTD57854.1"/>
    </source>
</evidence>
<dbReference type="InterPro" id="IPR000160">
    <property type="entry name" value="GGDEF_dom"/>
</dbReference>
<dbReference type="InterPro" id="IPR003018">
    <property type="entry name" value="GAF"/>
</dbReference>
<evidence type="ECO:0000256" key="3">
    <source>
        <dbReference type="ARBA" id="ARBA00034247"/>
    </source>
</evidence>
<feature type="domain" description="GGDEF" evidence="5">
    <location>
        <begin position="414"/>
        <end position="545"/>
    </location>
</feature>
<dbReference type="InterPro" id="IPR050469">
    <property type="entry name" value="Diguanylate_Cyclase"/>
</dbReference>
<comment type="cofactor">
    <cofactor evidence="1">
        <name>Mg(2+)</name>
        <dbReference type="ChEBI" id="CHEBI:18420"/>
    </cofactor>
</comment>
<feature type="transmembrane region" description="Helical" evidence="4">
    <location>
        <begin position="48"/>
        <end position="67"/>
    </location>
</feature>
<dbReference type="InterPro" id="IPR029016">
    <property type="entry name" value="GAF-like_dom_sf"/>
</dbReference>
<evidence type="ECO:0000259" key="5">
    <source>
        <dbReference type="PROSITE" id="PS50887"/>
    </source>
</evidence>
<feature type="transmembrane region" description="Helical" evidence="4">
    <location>
        <begin position="163"/>
        <end position="180"/>
    </location>
</feature>
<feature type="transmembrane region" description="Helical" evidence="4">
    <location>
        <begin position="23"/>
        <end position="42"/>
    </location>
</feature>
<proteinExistence type="predicted"/>
<dbReference type="STRING" id="45074.Lsan_2488"/>
<protein>
    <recommendedName>
        <fullName evidence="2">diguanylate cyclase</fullName>
        <ecNumber evidence="2">2.7.7.65</ecNumber>
    </recommendedName>
</protein>
<dbReference type="EC" id="2.7.7.65" evidence="2"/>
<dbReference type="Pfam" id="PF00990">
    <property type="entry name" value="GGDEF"/>
    <property type="match status" value="1"/>
</dbReference>
<dbReference type="Proteomes" id="UP000054703">
    <property type="component" value="Unassembled WGS sequence"/>
</dbReference>
<accession>A0A0W0YMK6</accession>
<keyword evidence="4" id="KW-0812">Transmembrane</keyword>
<dbReference type="SUPFAM" id="SSF55073">
    <property type="entry name" value="Nucleotide cyclase"/>
    <property type="match status" value="1"/>
</dbReference>
<dbReference type="SUPFAM" id="SSF55781">
    <property type="entry name" value="GAF domain-like"/>
    <property type="match status" value="1"/>
</dbReference>
<gene>
    <name evidence="6" type="ORF">Lsan_2488</name>
</gene>
<dbReference type="GO" id="GO:0052621">
    <property type="term" value="F:diguanylate cyclase activity"/>
    <property type="evidence" value="ECO:0007669"/>
    <property type="project" value="UniProtKB-EC"/>
</dbReference>
<sequence>MNTQYEHDDKIKMKLSGLVYQQLELALVSEFIIFTIILAILWNNENRVLFLAWYVISEVLNAIRFGIARYYNKKVNNSLIDIQKWISLLMVLAFLGGACYAPIGSLFMPTALSVKQIVIIFCLIGITALANIIYSPIKYLYLFFLFPAYIPHIIWLFFQGETYILLGIAAVIYLLLMMRFSTNINHIITNSVQLQFENLRLIDNLAIKNEKLKQSNLELKEREHAMVLINKINDKLQMCHEIGEAYTIINKTANELFHGWSGGIVIFDQSGQNLQTVTQWGNHQILKDVFCKDDCVAIRNGSIHIVEEFKNNNECHHFSTSKPQKYLCIPLIVSGKVIGILNINDHEGKIKTNNYQQQLAITLSEVVALSVANINLRDNLRQQSLHDPLTGLFNRRYLDETFPIELQRVIRNKSTLSVGMIDLDHFKHFNDTYGHKAGDEVLQFISQLLREYFRGSDFACRYGGDEFIIILIDSSKSFAFQRLQAFQHEVKLAHILFNKNPLPTVTVSIGLAEVPLEGTTLDDILNKADQALYAAKQQGRDRIVI</sequence>
<dbReference type="PANTHER" id="PTHR45138">
    <property type="entry name" value="REGULATORY COMPONENTS OF SENSORY TRANSDUCTION SYSTEM"/>
    <property type="match status" value="1"/>
</dbReference>
<dbReference type="EMBL" id="LNYU01000066">
    <property type="protein sequence ID" value="KTD57854.1"/>
    <property type="molecule type" value="Genomic_DNA"/>
</dbReference>
<evidence type="ECO:0000313" key="7">
    <source>
        <dbReference type="Proteomes" id="UP000054703"/>
    </source>
</evidence>
<evidence type="ECO:0000256" key="1">
    <source>
        <dbReference type="ARBA" id="ARBA00001946"/>
    </source>
</evidence>
<keyword evidence="4" id="KW-0472">Membrane</keyword>
<dbReference type="InterPro" id="IPR043128">
    <property type="entry name" value="Rev_trsase/Diguanyl_cyclase"/>
</dbReference>
<comment type="catalytic activity">
    <reaction evidence="3">
        <text>2 GTP = 3',3'-c-di-GMP + 2 diphosphate</text>
        <dbReference type="Rhea" id="RHEA:24898"/>
        <dbReference type="ChEBI" id="CHEBI:33019"/>
        <dbReference type="ChEBI" id="CHEBI:37565"/>
        <dbReference type="ChEBI" id="CHEBI:58805"/>
        <dbReference type="EC" id="2.7.7.65"/>
    </reaction>
</comment>
<dbReference type="GO" id="GO:0043709">
    <property type="term" value="P:cell adhesion involved in single-species biofilm formation"/>
    <property type="evidence" value="ECO:0007669"/>
    <property type="project" value="TreeGrafter"/>
</dbReference>
<dbReference type="CDD" id="cd01949">
    <property type="entry name" value="GGDEF"/>
    <property type="match status" value="1"/>
</dbReference>
<dbReference type="PROSITE" id="PS50887">
    <property type="entry name" value="GGDEF"/>
    <property type="match status" value="1"/>
</dbReference>
<keyword evidence="4" id="KW-1133">Transmembrane helix</keyword>
<dbReference type="FunFam" id="3.30.70.270:FF:000001">
    <property type="entry name" value="Diguanylate cyclase domain protein"/>
    <property type="match status" value="1"/>
</dbReference>
<dbReference type="RefSeq" id="WP_058514570.1">
    <property type="nucleotide sequence ID" value="NZ_CAAAIH010000069.1"/>
</dbReference>
<name>A0A0W0YMK6_9GAMM</name>
<feature type="transmembrane region" description="Helical" evidence="4">
    <location>
        <begin position="139"/>
        <end position="157"/>
    </location>
</feature>
<feature type="transmembrane region" description="Helical" evidence="4">
    <location>
        <begin position="88"/>
        <end position="108"/>
    </location>
</feature>
<dbReference type="OrthoDB" id="9812260at2"/>
<evidence type="ECO:0000256" key="2">
    <source>
        <dbReference type="ARBA" id="ARBA00012528"/>
    </source>
</evidence>
<keyword evidence="7" id="KW-1185">Reference proteome</keyword>
<dbReference type="PANTHER" id="PTHR45138:SF9">
    <property type="entry name" value="DIGUANYLATE CYCLASE DGCM-RELATED"/>
    <property type="match status" value="1"/>
</dbReference>
<dbReference type="Gene3D" id="3.30.70.270">
    <property type="match status" value="1"/>
</dbReference>